<comment type="catalytic activity">
    <reaction evidence="1 7">
        <text>3-dehydroquinate = 3-dehydroshikimate + H2O</text>
        <dbReference type="Rhea" id="RHEA:21096"/>
        <dbReference type="ChEBI" id="CHEBI:15377"/>
        <dbReference type="ChEBI" id="CHEBI:16630"/>
        <dbReference type="ChEBI" id="CHEBI:32364"/>
        <dbReference type="EC" id="4.2.1.10"/>
    </reaction>
</comment>
<dbReference type="NCBIfam" id="NF003807">
    <property type="entry name" value="PRK05395.1-4"/>
    <property type="match status" value="1"/>
</dbReference>
<proteinExistence type="inferred from homology"/>
<feature type="binding site" evidence="7 9">
    <location>
        <position position="80"/>
    </location>
    <ligand>
        <name>substrate</name>
    </ligand>
</feature>
<dbReference type="InterPro" id="IPR001874">
    <property type="entry name" value="DHquinase_II"/>
</dbReference>
<keyword evidence="7" id="KW-0057">Aromatic amino acid biosynthesis</keyword>
<protein>
    <recommendedName>
        <fullName evidence="5 7">3-dehydroquinate dehydratase</fullName>
        <shortName evidence="7">3-dehydroquinase</shortName>
        <ecNumber evidence="5 7">4.2.1.10</ecNumber>
    </recommendedName>
    <alternativeName>
        <fullName evidence="7">Type II DHQase</fullName>
    </alternativeName>
</protein>
<dbReference type="EMBL" id="VDUW01000001">
    <property type="protein sequence ID" value="TXL67951.1"/>
    <property type="molecule type" value="Genomic_DNA"/>
</dbReference>
<feature type="binding site" evidence="7 9">
    <location>
        <position position="87"/>
    </location>
    <ligand>
        <name>substrate</name>
    </ligand>
</feature>
<dbReference type="GO" id="GO:0008652">
    <property type="term" value="P:amino acid biosynthetic process"/>
    <property type="evidence" value="ECO:0007669"/>
    <property type="project" value="UniProtKB-KW"/>
</dbReference>
<comment type="similarity">
    <text evidence="3 7">Belongs to the type-II 3-dehydroquinase family.</text>
</comment>
<evidence type="ECO:0000256" key="3">
    <source>
        <dbReference type="ARBA" id="ARBA00011037"/>
    </source>
</evidence>
<dbReference type="Gene3D" id="3.40.50.9100">
    <property type="entry name" value="Dehydroquinase, class II"/>
    <property type="match status" value="1"/>
</dbReference>
<evidence type="ECO:0000313" key="12">
    <source>
        <dbReference type="Proteomes" id="UP000321574"/>
    </source>
</evidence>
<evidence type="ECO:0000256" key="5">
    <source>
        <dbReference type="ARBA" id="ARBA00012060"/>
    </source>
</evidence>
<dbReference type="NCBIfam" id="NF003805">
    <property type="entry name" value="PRK05395.1-2"/>
    <property type="match status" value="1"/>
</dbReference>
<evidence type="ECO:0000256" key="4">
    <source>
        <dbReference type="ARBA" id="ARBA00011193"/>
    </source>
</evidence>
<evidence type="ECO:0000256" key="2">
    <source>
        <dbReference type="ARBA" id="ARBA00004902"/>
    </source>
</evidence>
<evidence type="ECO:0000256" key="8">
    <source>
        <dbReference type="PIRSR" id="PIRSR001399-1"/>
    </source>
</evidence>
<dbReference type="HAMAP" id="MF_00169">
    <property type="entry name" value="AroQ"/>
    <property type="match status" value="1"/>
</dbReference>
<dbReference type="CDD" id="cd00466">
    <property type="entry name" value="DHQase_II"/>
    <property type="match status" value="1"/>
</dbReference>
<gene>
    <name evidence="7 11" type="primary">aroQ</name>
    <name evidence="11" type="ORF">FHP05_02715</name>
</gene>
<evidence type="ECO:0000256" key="10">
    <source>
        <dbReference type="PIRSR" id="PIRSR001399-3"/>
    </source>
</evidence>
<dbReference type="UniPathway" id="UPA00053">
    <property type="reaction ID" value="UER00086"/>
</dbReference>
<dbReference type="RefSeq" id="WP_147665688.1">
    <property type="nucleotide sequence ID" value="NZ_VDUW01000001.1"/>
</dbReference>
<dbReference type="PROSITE" id="PS01029">
    <property type="entry name" value="DEHYDROQUINASE_II"/>
    <property type="match status" value="1"/>
</dbReference>
<feature type="binding site" evidence="7 9">
    <location>
        <begin position="101"/>
        <end position="102"/>
    </location>
    <ligand>
        <name>substrate</name>
    </ligand>
</feature>
<reference evidence="11 12" key="1">
    <citation type="submission" date="2019-06" db="EMBL/GenBank/DDBJ databases">
        <title>Cerasibacillus sp. nov., isolated from maize field.</title>
        <authorList>
            <person name="Lin S.-Y."/>
            <person name="Tsai C.-F."/>
            <person name="Young C.-C."/>
        </authorList>
    </citation>
    <scope>NUCLEOTIDE SEQUENCE [LARGE SCALE GENOMIC DNA]</scope>
    <source>
        <strain evidence="11 12">CC-CFT480</strain>
    </source>
</reference>
<comment type="caution">
    <text evidence="11">The sequence shown here is derived from an EMBL/GenBank/DDBJ whole genome shotgun (WGS) entry which is preliminary data.</text>
</comment>
<name>A0A5C8P2Y1_9BACI</name>
<feature type="binding site" evidence="7 9">
    <location>
        <position position="74"/>
    </location>
    <ligand>
        <name>substrate</name>
    </ligand>
</feature>
<dbReference type="PANTHER" id="PTHR21272">
    <property type="entry name" value="CATABOLIC 3-DEHYDROQUINASE"/>
    <property type="match status" value="1"/>
</dbReference>
<dbReference type="NCBIfam" id="NF003806">
    <property type="entry name" value="PRK05395.1-3"/>
    <property type="match status" value="1"/>
</dbReference>
<evidence type="ECO:0000256" key="6">
    <source>
        <dbReference type="ARBA" id="ARBA00023239"/>
    </source>
</evidence>
<organism evidence="11 12">
    <name type="scientific">Cerasibacillus terrae</name>
    <dbReference type="NCBI Taxonomy" id="2498845"/>
    <lineage>
        <taxon>Bacteria</taxon>
        <taxon>Bacillati</taxon>
        <taxon>Bacillota</taxon>
        <taxon>Bacilli</taxon>
        <taxon>Bacillales</taxon>
        <taxon>Bacillaceae</taxon>
        <taxon>Cerasibacillus</taxon>
    </lineage>
</organism>
<dbReference type="NCBIfam" id="TIGR01088">
    <property type="entry name" value="aroQ"/>
    <property type="match status" value="1"/>
</dbReference>
<evidence type="ECO:0000256" key="7">
    <source>
        <dbReference type="HAMAP-Rule" id="MF_00169"/>
    </source>
</evidence>
<dbReference type="Proteomes" id="UP000321574">
    <property type="component" value="Unassembled WGS sequence"/>
</dbReference>
<dbReference type="GO" id="GO:0003855">
    <property type="term" value="F:3-dehydroquinate dehydratase activity"/>
    <property type="evidence" value="ECO:0007669"/>
    <property type="project" value="UniProtKB-UniRule"/>
</dbReference>
<dbReference type="Pfam" id="PF01220">
    <property type="entry name" value="DHquinase_II"/>
    <property type="match status" value="1"/>
</dbReference>
<dbReference type="SUPFAM" id="SSF52304">
    <property type="entry name" value="Type II 3-dehydroquinate dehydratase"/>
    <property type="match status" value="1"/>
</dbReference>
<keyword evidence="12" id="KW-1185">Reference proteome</keyword>
<dbReference type="InterPro" id="IPR036441">
    <property type="entry name" value="DHquinase_II_sf"/>
</dbReference>
<keyword evidence="7" id="KW-0028">Amino-acid biosynthesis</keyword>
<dbReference type="PIRSF" id="PIRSF001399">
    <property type="entry name" value="DHquinase_II"/>
    <property type="match status" value="1"/>
</dbReference>
<feature type="active site" description="Proton acceptor" evidence="7 8">
    <location>
        <position position="23"/>
    </location>
</feature>
<evidence type="ECO:0000256" key="9">
    <source>
        <dbReference type="PIRSR" id="PIRSR001399-2"/>
    </source>
</evidence>
<dbReference type="AlphaFoldDB" id="A0A5C8P2Y1"/>
<dbReference type="OrthoDB" id="9790793at2"/>
<comment type="function">
    <text evidence="7">Catalyzes a trans-dehydration via an enolate intermediate.</text>
</comment>
<feature type="active site" description="Proton donor" evidence="7 8">
    <location>
        <position position="100"/>
    </location>
</feature>
<accession>A0A5C8P2Y1</accession>
<keyword evidence="6 7" id="KW-0456">Lyase</keyword>
<dbReference type="PANTHER" id="PTHR21272:SF3">
    <property type="entry name" value="CATABOLIC 3-DEHYDROQUINASE"/>
    <property type="match status" value="1"/>
</dbReference>
<feature type="binding site" evidence="7 9">
    <location>
        <position position="111"/>
    </location>
    <ligand>
        <name>substrate</name>
    </ligand>
</feature>
<comment type="pathway">
    <text evidence="2 7">Metabolic intermediate biosynthesis; chorismate biosynthesis; chorismate from D-erythrose 4-phosphate and phosphoenolpyruvate: step 3/7.</text>
</comment>
<evidence type="ECO:0000313" key="11">
    <source>
        <dbReference type="EMBL" id="TXL67951.1"/>
    </source>
</evidence>
<dbReference type="GO" id="GO:0009423">
    <property type="term" value="P:chorismate biosynthetic process"/>
    <property type="evidence" value="ECO:0007669"/>
    <property type="project" value="UniProtKB-UniRule"/>
</dbReference>
<dbReference type="GO" id="GO:0009073">
    <property type="term" value="P:aromatic amino acid family biosynthetic process"/>
    <property type="evidence" value="ECO:0007669"/>
    <property type="project" value="UniProtKB-KW"/>
</dbReference>
<dbReference type="EC" id="4.2.1.10" evidence="5 7"/>
<comment type="subunit">
    <text evidence="4 7">Homododecamer.</text>
</comment>
<feature type="site" description="Transition state stabilizer" evidence="7 10">
    <location>
        <position position="18"/>
    </location>
</feature>
<dbReference type="GO" id="GO:0019631">
    <property type="term" value="P:quinate catabolic process"/>
    <property type="evidence" value="ECO:0007669"/>
    <property type="project" value="TreeGrafter"/>
</dbReference>
<sequence>MNRILLLNGPNLNLLGKREVDVYGQFTLNDIETEVNKVAKEKGFEVDCVQSNHEGVLIDEIQVAVGKYAGIIFNPAAYTHTSVALLDAIRSVDVPIIEVHISNIHKRETFRQKSITASACVGQIVGLGLAGYRLAFLALVEEIIPYHNH</sequence>
<evidence type="ECO:0000256" key="1">
    <source>
        <dbReference type="ARBA" id="ARBA00001864"/>
    </source>
</evidence>
<dbReference type="InterPro" id="IPR018509">
    <property type="entry name" value="DHquinase_II_CS"/>
</dbReference>